<evidence type="ECO:0000313" key="8">
    <source>
        <dbReference type="Proteomes" id="UP000077115"/>
    </source>
</evidence>
<feature type="compositionally biased region" description="Low complexity" evidence="5">
    <location>
        <begin position="314"/>
        <end position="342"/>
    </location>
</feature>
<reference evidence="7 8" key="1">
    <citation type="submission" date="2006-10" db="EMBL/GenBank/DDBJ databases">
        <title>The Genome Sequence of Batrachochytrium dendrobatidis JEL423.</title>
        <authorList>
            <consortium name="The Broad Institute Genome Sequencing Platform"/>
            <person name="Birren B."/>
            <person name="Lander E."/>
            <person name="Galagan J."/>
            <person name="Cuomo C."/>
            <person name="Devon K."/>
            <person name="Jaffe D."/>
            <person name="Butler J."/>
            <person name="Alvarez P."/>
            <person name="Gnerre S."/>
            <person name="Grabherr M."/>
            <person name="Kleber M."/>
            <person name="Mauceli E."/>
            <person name="Brockman W."/>
            <person name="Young S."/>
            <person name="LaButti K."/>
            <person name="Sykes S."/>
            <person name="DeCaprio D."/>
            <person name="Crawford M."/>
            <person name="Koehrsen M."/>
            <person name="Engels R."/>
            <person name="Montgomery P."/>
            <person name="Pearson M."/>
            <person name="Howarth C."/>
            <person name="Larson L."/>
            <person name="White J."/>
            <person name="O'Leary S."/>
            <person name="Kodira C."/>
            <person name="Zeng Q."/>
            <person name="Yandava C."/>
            <person name="Alvarado L."/>
            <person name="Longcore J."/>
            <person name="James T."/>
        </authorList>
    </citation>
    <scope>NUCLEOTIDE SEQUENCE [LARGE SCALE GENOMIC DNA]</scope>
    <source>
        <strain evidence="7 8">JEL423</strain>
    </source>
</reference>
<evidence type="ECO:0000313" key="7">
    <source>
        <dbReference type="EMBL" id="OAJ39559.1"/>
    </source>
</evidence>
<sequence>MIATTLLVASLAVAGSIAAPAAPHKISISPMHGKHHFATAGDTITYNMGAPLLTGPLNVYFIYYGTWSAEQKQIVKDFTSGLGTSDWWTTEKKYYYQQSSSSSKVYIDGQVNYAGSVDDNYSVGKSLSGTAIPDLVSKYISAGTFPEDTNAVYYMLIADDVTENALGSSFCSGYCGYHTSANDANGKEIYYALSGRPNSSCISGCAPPTNVDFSPNSDVPTDAMLSVMAHELAEAASDPSNNRAWNDASGAENGDMCAYTYGATKGESNGSSSNCGWNGRNFMIQQNWDPETQSCTMGSGGSGPNPNPNPNPSPATTDVPPATTDVPPATTDVPPATTTSAPQVTGSCDPTNFCCIYYGYDC</sequence>
<dbReference type="EMBL" id="DS022303">
    <property type="protein sequence ID" value="OAJ39559.1"/>
    <property type="molecule type" value="Genomic_DNA"/>
</dbReference>
<evidence type="ECO:0000256" key="4">
    <source>
        <dbReference type="ARBA" id="ARBA00023591"/>
    </source>
</evidence>
<accession>A0A177WHF8</accession>
<dbReference type="VEuPathDB" id="FungiDB:BDEG_23394"/>
<dbReference type="PANTHER" id="PTHR31279:SF58">
    <property type="entry name" value="PROTEIN EXORDIUM-LIKE 2"/>
    <property type="match status" value="1"/>
</dbReference>
<gene>
    <name evidence="7" type="ORF">BDEG_23394</name>
</gene>
<evidence type="ECO:0000256" key="1">
    <source>
        <dbReference type="ARBA" id="ARBA00004613"/>
    </source>
</evidence>
<dbReference type="PANTHER" id="PTHR31279">
    <property type="entry name" value="PROTEIN EXORDIUM-LIKE 5"/>
    <property type="match status" value="1"/>
</dbReference>
<evidence type="ECO:0000256" key="6">
    <source>
        <dbReference type="SAM" id="SignalP"/>
    </source>
</evidence>
<comment type="similarity">
    <text evidence="4">Belongs to the EXORDIUM family.</text>
</comment>
<evidence type="ECO:0000256" key="3">
    <source>
        <dbReference type="ARBA" id="ARBA00022729"/>
    </source>
</evidence>
<feature type="chain" id="PRO_5008077577" description="Phosphate-induced protein 1 conserved region-domain-containing protein" evidence="6">
    <location>
        <begin position="19"/>
        <end position="362"/>
    </location>
</feature>
<comment type="subcellular location">
    <subcellularLocation>
        <location evidence="1">Secreted</location>
    </subcellularLocation>
</comment>
<dbReference type="GO" id="GO:0005576">
    <property type="term" value="C:extracellular region"/>
    <property type="evidence" value="ECO:0007669"/>
    <property type="project" value="UniProtKB-SubCell"/>
</dbReference>
<feature type="region of interest" description="Disordered" evidence="5">
    <location>
        <begin position="290"/>
        <end position="342"/>
    </location>
</feature>
<dbReference type="AlphaFoldDB" id="A0A177WHF8"/>
<evidence type="ECO:0000256" key="5">
    <source>
        <dbReference type="SAM" id="MobiDB-lite"/>
    </source>
</evidence>
<dbReference type="Proteomes" id="UP000077115">
    <property type="component" value="Unassembled WGS sequence"/>
</dbReference>
<name>A0A177WHF8_BATDL</name>
<protein>
    <recommendedName>
        <fullName evidence="9">Phosphate-induced protein 1 conserved region-domain-containing protein</fullName>
    </recommendedName>
</protein>
<keyword evidence="2" id="KW-0964">Secreted</keyword>
<dbReference type="OrthoDB" id="2097916at2759"/>
<organism evidence="7 8">
    <name type="scientific">Batrachochytrium dendrobatidis (strain JEL423)</name>
    <dbReference type="NCBI Taxonomy" id="403673"/>
    <lineage>
        <taxon>Eukaryota</taxon>
        <taxon>Fungi</taxon>
        <taxon>Fungi incertae sedis</taxon>
        <taxon>Chytridiomycota</taxon>
        <taxon>Chytridiomycota incertae sedis</taxon>
        <taxon>Chytridiomycetes</taxon>
        <taxon>Rhizophydiales</taxon>
        <taxon>Rhizophydiales incertae sedis</taxon>
        <taxon>Batrachochytrium</taxon>
    </lineage>
</organism>
<evidence type="ECO:0000256" key="2">
    <source>
        <dbReference type="ARBA" id="ARBA00022525"/>
    </source>
</evidence>
<reference evidence="7 8" key="2">
    <citation type="submission" date="2016-05" db="EMBL/GenBank/DDBJ databases">
        <title>Lineage-specific infection strategies underlie the spectrum of fungal disease in amphibians.</title>
        <authorList>
            <person name="Cuomo C.A."/>
            <person name="Farrer R.A."/>
            <person name="James T."/>
            <person name="Longcore J."/>
            <person name="Birren B."/>
        </authorList>
    </citation>
    <scope>NUCLEOTIDE SEQUENCE [LARGE SCALE GENOMIC DNA]</scope>
    <source>
        <strain evidence="7 8">JEL423</strain>
    </source>
</reference>
<proteinExistence type="inferred from homology"/>
<dbReference type="Pfam" id="PF04674">
    <property type="entry name" value="Phi_1"/>
    <property type="match status" value="1"/>
</dbReference>
<feature type="signal peptide" evidence="6">
    <location>
        <begin position="1"/>
        <end position="18"/>
    </location>
</feature>
<dbReference type="eggNOG" id="ENOG502QQ2C">
    <property type="taxonomic scope" value="Eukaryota"/>
</dbReference>
<dbReference type="InterPro" id="IPR006766">
    <property type="entry name" value="EXORDIUM-like"/>
</dbReference>
<keyword evidence="3 6" id="KW-0732">Signal</keyword>
<evidence type="ECO:0008006" key="9">
    <source>
        <dbReference type="Google" id="ProtNLM"/>
    </source>
</evidence>